<dbReference type="InterPro" id="IPR001309">
    <property type="entry name" value="Pept_C14_p20"/>
</dbReference>
<proteinExistence type="predicted"/>
<dbReference type="GO" id="GO:0004197">
    <property type="term" value="F:cysteine-type endopeptidase activity"/>
    <property type="evidence" value="ECO:0007669"/>
    <property type="project" value="InterPro"/>
</dbReference>
<dbReference type="PANTHER" id="PTHR22576">
    <property type="entry name" value="MUCOSA ASSOCIATED LYMPHOID TISSUE LYMPHOMA TRANSLOCATION PROTEIN 1/PARACASPASE"/>
    <property type="match status" value="1"/>
</dbReference>
<organism evidence="2">
    <name type="scientific">hydrothermal vent metagenome</name>
    <dbReference type="NCBI Taxonomy" id="652676"/>
    <lineage>
        <taxon>unclassified sequences</taxon>
        <taxon>metagenomes</taxon>
        <taxon>ecological metagenomes</taxon>
    </lineage>
</organism>
<dbReference type="InterPro" id="IPR029030">
    <property type="entry name" value="Caspase-like_dom_sf"/>
</dbReference>
<dbReference type="GO" id="GO:0006508">
    <property type="term" value="P:proteolysis"/>
    <property type="evidence" value="ECO:0007669"/>
    <property type="project" value="InterPro"/>
</dbReference>
<evidence type="ECO:0000313" key="2">
    <source>
        <dbReference type="EMBL" id="CUS57706.1"/>
    </source>
</evidence>
<sequence>MSMLRSFSALLVCLLLVSHARADEKRIALLIGNQDYPAEVGALTNTHKDVRTMEEALAAVGFETLPRFDLDEDGMEDAFDKFEARIGEEADAGHEVIAFFYYSGHGAAAYDDREARNYLIPAKETITAASHIFRKGVELEEVLASLQASRAKAVFVVSDACRNELKFAFSKSIADKGMTRVSQRPGMLVAFATAAGETTPDDGLFADTLAEEIRRPGQDAVVAFYQALAEVSDKRKSSSRPFMAPGKLPRGLCFAGCTAGPAAPAQPEEPTRKAEYWFEQEDEFSFLQENVVLKATVNGLEYTVHEFGYGAPTVELLKDFNADGTLDAIVSVHGGGNCCPAEYFFVADMGSGHFLVSKIEDIYAWDPPTAELHEGRWVAKFISSNEGMNTDDFKQDVHLYALKADTPELVLKTFKREVTALVELRSSMFGLDTDDAAATQSISFDMDDDGTADTLTCGFWSRWGRLSDCKVTLAKEPAPIPVDTACKRLGIVNARQNGLSLLVCDSDNVHAFNAASNAYLPVEN</sequence>
<dbReference type="AlphaFoldDB" id="A0A170PUF1"/>
<reference evidence="2" key="1">
    <citation type="submission" date="2015-10" db="EMBL/GenBank/DDBJ databases">
        <authorList>
            <person name="Gilbert D.G."/>
        </authorList>
    </citation>
    <scope>NUCLEOTIDE SEQUENCE</scope>
</reference>
<name>A0A170PUF1_9ZZZZ</name>
<dbReference type="Gene3D" id="3.40.50.1460">
    <property type="match status" value="1"/>
</dbReference>
<dbReference type="PROSITE" id="PS50208">
    <property type="entry name" value="CASPASE_P20"/>
    <property type="match status" value="1"/>
</dbReference>
<feature type="domain" description="Caspase family p20" evidence="1">
    <location>
        <begin position="24"/>
        <end position="106"/>
    </location>
</feature>
<dbReference type="SUPFAM" id="SSF52129">
    <property type="entry name" value="Caspase-like"/>
    <property type="match status" value="1"/>
</dbReference>
<dbReference type="EMBL" id="CZQD01000047">
    <property type="protein sequence ID" value="CUS57706.1"/>
    <property type="molecule type" value="Genomic_DNA"/>
</dbReference>
<dbReference type="InterPro" id="IPR052039">
    <property type="entry name" value="Caspase-related_regulators"/>
</dbReference>
<gene>
    <name evidence="2" type="ORF">MGWOODY_Hyp1179</name>
</gene>
<dbReference type="InterPro" id="IPR011600">
    <property type="entry name" value="Pept_C14_caspase"/>
</dbReference>
<dbReference type="PANTHER" id="PTHR22576:SF37">
    <property type="entry name" value="MUCOSA-ASSOCIATED LYMPHOID TISSUE LYMPHOMA TRANSLOCATION PROTEIN 1"/>
    <property type="match status" value="1"/>
</dbReference>
<evidence type="ECO:0000259" key="1">
    <source>
        <dbReference type="PROSITE" id="PS50208"/>
    </source>
</evidence>
<protein>
    <recommendedName>
        <fullName evidence="1">Caspase family p20 domain-containing protein</fullName>
    </recommendedName>
</protein>
<accession>A0A170PUF1</accession>
<dbReference type="Pfam" id="PF00656">
    <property type="entry name" value="Peptidase_C14"/>
    <property type="match status" value="1"/>
</dbReference>